<dbReference type="GO" id="GO:0016020">
    <property type="term" value="C:membrane"/>
    <property type="evidence" value="ECO:0007669"/>
    <property type="project" value="TreeGrafter"/>
</dbReference>
<dbReference type="Proteomes" id="UP001164929">
    <property type="component" value="Chromosome 17"/>
</dbReference>
<evidence type="ECO:0000256" key="2">
    <source>
        <dbReference type="SAM" id="Phobius"/>
    </source>
</evidence>
<feature type="transmembrane region" description="Helical" evidence="2">
    <location>
        <begin position="21"/>
        <end position="42"/>
    </location>
</feature>
<feature type="transmembrane region" description="Helical" evidence="2">
    <location>
        <begin position="261"/>
        <end position="282"/>
    </location>
</feature>
<feature type="transmembrane region" description="Helical" evidence="2">
    <location>
        <begin position="294"/>
        <end position="316"/>
    </location>
</feature>
<name>A0AAD6LEB7_9ROSI</name>
<dbReference type="AlphaFoldDB" id="A0AAD6LEB7"/>
<feature type="compositionally biased region" description="Basic and acidic residues" evidence="1">
    <location>
        <begin position="527"/>
        <end position="548"/>
    </location>
</feature>
<evidence type="ECO:0008006" key="5">
    <source>
        <dbReference type="Google" id="ProtNLM"/>
    </source>
</evidence>
<gene>
    <name evidence="3" type="ORF">NC653_037418</name>
</gene>
<sequence>MVTMKAAPGRFEWDKLEMGSTHATLLVVSLIFLVILGSNLIAGQTFSSNSSEPGTNVLAVNNVSQTVMQPDDTVRVDPLKDFKKYRGGYDIKNKHYWSSTMFTGVHGYVIGVIWLLGGIAYGGFLLATVFCCKNRRNEKLKKRSPCHKQCCLWPILLAIFFTIIAITASGLVLGGNAKFHSRAKTVVDIIIDTANNATKTMYNTTGAMKDMKESLGASNQSTAVQASSFLTSTSDQLDVEAADIQRQARKNRRLIDKGLKIVYIVTTVTISLNLAALIALSVCGTLRLRRPLNILIAVCWILTVLCWIFFGLYFFLQNFSRDSCTALESFQQNPYNNSLSSILPCDQLLSAKPVLFDVSQGIYSLVNQVNANLSTIQGLPYTVCNPFSAPPEYQFQPDKCPSNAIRIGDIPQVFTCSSFDNGTCASGQFISHNDYTTVEAYTRSIQSLLNVYPEMENLVECQTVKDAFSEILLDHCKPLKRHIRMVWTSLVFLSLVMVFLVLIWAKLAQHEQEHHSLDGSVKPHSSVAKEPETGTKDSSNHTSPVDHTHTIKKWRSEIKRAAEIDFVSAPQGSSLLNCSKKIKIITTPFHILLLIASDKFLHSLYTSA</sequence>
<keyword evidence="2" id="KW-1133">Transmembrane helix</keyword>
<comment type="caution">
    <text evidence="3">The sequence shown here is derived from an EMBL/GenBank/DDBJ whole genome shotgun (WGS) entry which is preliminary data.</text>
</comment>
<feature type="region of interest" description="Disordered" evidence="1">
    <location>
        <begin position="516"/>
        <end position="548"/>
    </location>
</feature>
<dbReference type="EMBL" id="JAQIZT010000017">
    <property type="protein sequence ID" value="KAJ6959115.1"/>
    <property type="molecule type" value="Genomic_DNA"/>
</dbReference>
<evidence type="ECO:0000313" key="3">
    <source>
        <dbReference type="EMBL" id="KAJ6959115.1"/>
    </source>
</evidence>
<accession>A0AAD6LEB7</accession>
<feature type="transmembrane region" description="Helical" evidence="2">
    <location>
        <begin position="485"/>
        <end position="505"/>
    </location>
</feature>
<evidence type="ECO:0000313" key="4">
    <source>
        <dbReference type="Proteomes" id="UP001164929"/>
    </source>
</evidence>
<organism evidence="3 4">
    <name type="scientific">Populus alba x Populus x berolinensis</name>
    <dbReference type="NCBI Taxonomy" id="444605"/>
    <lineage>
        <taxon>Eukaryota</taxon>
        <taxon>Viridiplantae</taxon>
        <taxon>Streptophyta</taxon>
        <taxon>Embryophyta</taxon>
        <taxon>Tracheophyta</taxon>
        <taxon>Spermatophyta</taxon>
        <taxon>Magnoliopsida</taxon>
        <taxon>eudicotyledons</taxon>
        <taxon>Gunneridae</taxon>
        <taxon>Pentapetalae</taxon>
        <taxon>rosids</taxon>
        <taxon>fabids</taxon>
        <taxon>Malpighiales</taxon>
        <taxon>Salicaceae</taxon>
        <taxon>Saliceae</taxon>
        <taxon>Populus</taxon>
    </lineage>
</organism>
<feature type="transmembrane region" description="Helical" evidence="2">
    <location>
        <begin position="151"/>
        <end position="173"/>
    </location>
</feature>
<dbReference type="InterPro" id="IPR040283">
    <property type="entry name" value="DDB_G0292058-like"/>
</dbReference>
<protein>
    <recommendedName>
        <fullName evidence="5">Transmembrane protein</fullName>
    </recommendedName>
</protein>
<keyword evidence="4" id="KW-1185">Reference proteome</keyword>
<evidence type="ECO:0000256" key="1">
    <source>
        <dbReference type="SAM" id="MobiDB-lite"/>
    </source>
</evidence>
<dbReference type="PANTHER" id="PTHR31414">
    <property type="entry name" value="TRANSMEMBRANE PROTEIN DDB_G0292058"/>
    <property type="match status" value="1"/>
</dbReference>
<feature type="transmembrane region" description="Helical" evidence="2">
    <location>
        <begin position="105"/>
        <end position="130"/>
    </location>
</feature>
<dbReference type="PANTHER" id="PTHR31414:SF18">
    <property type="entry name" value="TRANSMEMBRANE PROTEIN-RELATED"/>
    <property type="match status" value="1"/>
</dbReference>
<proteinExistence type="predicted"/>
<reference evidence="3" key="1">
    <citation type="journal article" date="2023" name="Mol. Ecol. Resour.">
        <title>Chromosome-level genome assembly of a triploid poplar Populus alba 'Berolinensis'.</title>
        <authorList>
            <person name="Chen S."/>
            <person name="Yu Y."/>
            <person name="Wang X."/>
            <person name="Wang S."/>
            <person name="Zhang T."/>
            <person name="Zhou Y."/>
            <person name="He R."/>
            <person name="Meng N."/>
            <person name="Wang Y."/>
            <person name="Liu W."/>
            <person name="Liu Z."/>
            <person name="Liu J."/>
            <person name="Guo Q."/>
            <person name="Huang H."/>
            <person name="Sederoff R.R."/>
            <person name="Wang G."/>
            <person name="Qu G."/>
            <person name="Chen S."/>
        </authorList>
    </citation>
    <scope>NUCLEOTIDE SEQUENCE</scope>
    <source>
        <strain evidence="3">SC-2020</strain>
    </source>
</reference>
<keyword evidence="2" id="KW-0812">Transmembrane</keyword>
<keyword evidence="2" id="KW-0472">Membrane</keyword>